<dbReference type="OMA" id="ICTSHGG"/>
<dbReference type="GO" id="GO:0042803">
    <property type="term" value="F:protein homodimerization activity"/>
    <property type="evidence" value="ECO:0007669"/>
    <property type="project" value="Ensembl"/>
</dbReference>
<dbReference type="GO" id="GO:0005604">
    <property type="term" value="C:basement membrane"/>
    <property type="evidence" value="ECO:0007669"/>
    <property type="project" value="Ensembl"/>
</dbReference>
<dbReference type="GO" id="GO:0010494">
    <property type="term" value="C:cytoplasmic stress granule"/>
    <property type="evidence" value="ECO:0007669"/>
    <property type="project" value="Ensembl"/>
</dbReference>
<keyword evidence="4" id="KW-0964">Secreted</keyword>
<dbReference type="GO" id="GO:0003779">
    <property type="term" value="F:actin binding"/>
    <property type="evidence" value="ECO:0007669"/>
    <property type="project" value="Ensembl"/>
</dbReference>
<evidence type="ECO:0000256" key="8">
    <source>
        <dbReference type="ARBA" id="ARBA00022801"/>
    </source>
</evidence>
<dbReference type="PROSITE" id="PS00127">
    <property type="entry name" value="RNASE_PANCREATIC"/>
    <property type="match status" value="1"/>
</dbReference>
<dbReference type="GO" id="GO:0030139">
    <property type="term" value="C:endocytic vesicle"/>
    <property type="evidence" value="ECO:0007669"/>
    <property type="project" value="Ensembl"/>
</dbReference>
<dbReference type="PANTHER" id="PTHR11437:SF60">
    <property type="entry name" value="ANGIOGENIN"/>
    <property type="match status" value="1"/>
</dbReference>
<keyword evidence="10" id="KW-0539">Nucleus</keyword>
<dbReference type="GO" id="GO:0005615">
    <property type="term" value="C:extracellular space"/>
    <property type="evidence" value="ECO:0007669"/>
    <property type="project" value="Ensembl"/>
</dbReference>
<dbReference type="GO" id="GO:0001666">
    <property type="term" value="P:response to hypoxia"/>
    <property type="evidence" value="ECO:0007669"/>
    <property type="project" value="Ensembl"/>
</dbReference>
<dbReference type="GO" id="GO:0036416">
    <property type="term" value="P:tRNA stabilization"/>
    <property type="evidence" value="ECO:0007669"/>
    <property type="project" value="Ensembl"/>
</dbReference>
<dbReference type="eggNOG" id="ENOG502S9Q1">
    <property type="taxonomic scope" value="Eukaryota"/>
</dbReference>
<dbReference type="GO" id="GO:0048662">
    <property type="term" value="P:negative regulation of smooth muscle cell proliferation"/>
    <property type="evidence" value="ECO:0007669"/>
    <property type="project" value="Ensembl"/>
</dbReference>
<dbReference type="GO" id="GO:0005694">
    <property type="term" value="C:chromosome"/>
    <property type="evidence" value="ECO:0007669"/>
    <property type="project" value="Ensembl"/>
</dbReference>
<dbReference type="GO" id="GO:0005507">
    <property type="term" value="F:copper ion binding"/>
    <property type="evidence" value="ECO:0007669"/>
    <property type="project" value="Ensembl"/>
</dbReference>
<dbReference type="STRING" id="13735.ENSPSIP00000000734"/>
<keyword evidence="8 11" id="KW-0378">Hydrolase</keyword>
<dbReference type="Proteomes" id="UP000007267">
    <property type="component" value="Unassembled WGS sequence"/>
</dbReference>
<feature type="domain" description="Ribonuclease A-domain" evidence="12">
    <location>
        <begin position="26"/>
        <end position="157"/>
    </location>
</feature>
<reference evidence="14" key="2">
    <citation type="journal article" date="2013" name="Nat. Genet.">
        <title>The draft genomes of soft-shell turtle and green sea turtle yield insights into the development and evolution of the turtle-specific body plan.</title>
        <authorList>
            <person name="Wang Z."/>
            <person name="Pascual-Anaya J."/>
            <person name="Zadissa A."/>
            <person name="Li W."/>
            <person name="Niimura Y."/>
            <person name="Huang Z."/>
            <person name="Li C."/>
            <person name="White S."/>
            <person name="Xiong Z."/>
            <person name="Fang D."/>
            <person name="Wang B."/>
            <person name="Ming Y."/>
            <person name="Chen Y."/>
            <person name="Zheng Y."/>
            <person name="Kuraku S."/>
            <person name="Pignatelli M."/>
            <person name="Herrero J."/>
            <person name="Beal K."/>
            <person name="Nozawa M."/>
            <person name="Li Q."/>
            <person name="Wang J."/>
            <person name="Zhang H."/>
            <person name="Yu L."/>
            <person name="Shigenobu S."/>
            <person name="Wang J."/>
            <person name="Liu J."/>
            <person name="Flicek P."/>
            <person name="Searle S."/>
            <person name="Wang J."/>
            <person name="Kuratani S."/>
            <person name="Yin Y."/>
            <person name="Aken B."/>
            <person name="Zhang G."/>
            <person name="Irie N."/>
        </authorList>
    </citation>
    <scope>NUCLEOTIDE SEQUENCE [LARGE SCALE GENOMIC DNA]</scope>
    <source>
        <strain evidence="14">Daiwa-1</strain>
    </source>
</reference>
<dbReference type="GO" id="GO:0061844">
    <property type="term" value="P:antimicrobial humoral immune response mediated by antimicrobial peptide"/>
    <property type="evidence" value="ECO:0007669"/>
    <property type="project" value="TreeGrafter"/>
</dbReference>
<dbReference type="InterPro" id="IPR023412">
    <property type="entry name" value="RNaseA_domain"/>
</dbReference>
<keyword evidence="6 11" id="KW-0732">Signal</keyword>
<evidence type="ECO:0000313" key="13">
    <source>
        <dbReference type="Ensembl" id="ENSPSIP00000000734.1"/>
    </source>
</evidence>
<dbReference type="Gene3D" id="3.10.130.10">
    <property type="entry name" value="Ribonuclease A-like domain"/>
    <property type="match status" value="1"/>
</dbReference>
<proteinExistence type="inferred from homology"/>
<dbReference type="SUPFAM" id="SSF54076">
    <property type="entry name" value="RNase A-like"/>
    <property type="match status" value="1"/>
</dbReference>
<evidence type="ECO:0000313" key="14">
    <source>
        <dbReference type="Proteomes" id="UP000007267"/>
    </source>
</evidence>
<dbReference type="GO" id="GO:0050830">
    <property type="term" value="P:defense response to Gram-positive bacterium"/>
    <property type="evidence" value="ECO:0007669"/>
    <property type="project" value="TreeGrafter"/>
</dbReference>
<dbReference type="SMART" id="SM00092">
    <property type="entry name" value="RNAse_Pc"/>
    <property type="match status" value="1"/>
</dbReference>
<comment type="similarity">
    <text evidence="3 11">Belongs to the pancreatic ribonuclease family.</text>
</comment>
<gene>
    <name evidence="13" type="primary">ANG</name>
</gene>
<dbReference type="GO" id="GO:0005730">
    <property type="term" value="C:nucleolus"/>
    <property type="evidence" value="ECO:0007669"/>
    <property type="project" value="UniProtKB-SubCell"/>
</dbReference>
<dbReference type="GO" id="GO:0016477">
    <property type="term" value="P:cell migration"/>
    <property type="evidence" value="ECO:0007669"/>
    <property type="project" value="Ensembl"/>
</dbReference>
<sequence length="161" mass="17714">MGLRAAPLLLLTALLLAGASAGRERDPDRYKHFLNQHYDPSPTGHNARYCNRKMRSINGLRKPDARPGPKDCKETNTFIHDNINSMRAVCTPQGGEDYVTPAGQRMRRSRGPLSVTTCTLSGGSPPNNCEYRATHGARTIVIACDGQGRPEHFDENWIVAA</sequence>
<dbReference type="GO" id="GO:0071425">
    <property type="term" value="P:hematopoietic stem cell proliferation"/>
    <property type="evidence" value="ECO:0007669"/>
    <property type="project" value="Ensembl"/>
</dbReference>
<dbReference type="GO" id="GO:0042277">
    <property type="term" value="F:peptide binding"/>
    <property type="evidence" value="ECO:0007669"/>
    <property type="project" value="Ensembl"/>
</dbReference>
<dbReference type="GO" id="GO:0034063">
    <property type="term" value="P:stress granule assembly"/>
    <property type="evidence" value="ECO:0007669"/>
    <property type="project" value="Ensembl"/>
</dbReference>
<dbReference type="InterPro" id="IPR001427">
    <property type="entry name" value="RNaseA"/>
</dbReference>
<dbReference type="Pfam" id="PF00074">
    <property type="entry name" value="RnaseA"/>
    <property type="match status" value="1"/>
</dbReference>
<dbReference type="AlphaFoldDB" id="K7EY74"/>
<evidence type="ECO:0000259" key="12">
    <source>
        <dbReference type="SMART" id="SM00092"/>
    </source>
</evidence>
<evidence type="ECO:0000256" key="9">
    <source>
        <dbReference type="ARBA" id="ARBA00023157"/>
    </source>
</evidence>
<evidence type="ECO:0000256" key="10">
    <source>
        <dbReference type="ARBA" id="ARBA00023242"/>
    </source>
</evidence>
<keyword evidence="5 11" id="KW-0540">Nuclease</keyword>
<keyword evidence="7 11" id="KW-0255">Endonuclease</keyword>
<keyword evidence="14" id="KW-1185">Reference proteome</keyword>
<dbReference type="GO" id="GO:0016787">
    <property type="term" value="F:hydrolase activity"/>
    <property type="evidence" value="ECO:0007669"/>
    <property type="project" value="UniProtKB-KW"/>
</dbReference>
<evidence type="ECO:0000256" key="5">
    <source>
        <dbReference type="ARBA" id="ARBA00022722"/>
    </source>
</evidence>
<dbReference type="GO" id="GO:0032055">
    <property type="term" value="P:negative regulation of translation in response to stress"/>
    <property type="evidence" value="ECO:0007669"/>
    <property type="project" value="Ensembl"/>
</dbReference>
<dbReference type="PRINTS" id="PR00794">
    <property type="entry name" value="RIBONUCLEASE"/>
</dbReference>
<dbReference type="GO" id="GO:0004549">
    <property type="term" value="F:tRNA-specific ribonuclease activity"/>
    <property type="evidence" value="ECO:0007669"/>
    <property type="project" value="Ensembl"/>
</dbReference>
<dbReference type="GO" id="GO:0042327">
    <property type="term" value="P:positive regulation of phosphorylation"/>
    <property type="evidence" value="ECO:0007669"/>
    <property type="project" value="Ensembl"/>
</dbReference>
<dbReference type="GO" id="GO:0009725">
    <property type="term" value="P:response to hormone"/>
    <property type="evidence" value="ECO:0007669"/>
    <property type="project" value="Ensembl"/>
</dbReference>
<dbReference type="GO" id="GO:0002181">
    <property type="term" value="P:cytoplasmic translation"/>
    <property type="evidence" value="ECO:0007669"/>
    <property type="project" value="Ensembl"/>
</dbReference>
<reference evidence="13" key="4">
    <citation type="submission" date="2025-09" db="UniProtKB">
        <authorList>
            <consortium name="Ensembl"/>
        </authorList>
    </citation>
    <scope>IDENTIFICATION</scope>
</reference>
<dbReference type="PANTHER" id="PTHR11437">
    <property type="entry name" value="RIBONUCLEASE"/>
    <property type="match status" value="1"/>
</dbReference>
<dbReference type="GO" id="GO:0001525">
    <property type="term" value="P:angiogenesis"/>
    <property type="evidence" value="ECO:0007669"/>
    <property type="project" value="Ensembl"/>
</dbReference>
<dbReference type="GO" id="GO:0009303">
    <property type="term" value="P:rRNA transcription"/>
    <property type="evidence" value="ECO:0007669"/>
    <property type="project" value="Ensembl"/>
</dbReference>
<dbReference type="GO" id="GO:0008201">
    <property type="term" value="F:heparin binding"/>
    <property type="evidence" value="ECO:0007669"/>
    <property type="project" value="Ensembl"/>
</dbReference>
<organism evidence="13 14">
    <name type="scientific">Pelodiscus sinensis</name>
    <name type="common">Chinese softshell turtle</name>
    <name type="synonym">Trionyx sinensis</name>
    <dbReference type="NCBI Taxonomy" id="13735"/>
    <lineage>
        <taxon>Eukaryota</taxon>
        <taxon>Metazoa</taxon>
        <taxon>Chordata</taxon>
        <taxon>Craniata</taxon>
        <taxon>Vertebrata</taxon>
        <taxon>Euteleostomi</taxon>
        <taxon>Archelosauria</taxon>
        <taxon>Testudinata</taxon>
        <taxon>Testudines</taxon>
        <taxon>Cryptodira</taxon>
        <taxon>Trionychia</taxon>
        <taxon>Trionychidae</taxon>
        <taxon>Pelodiscus</taxon>
    </lineage>
</organism>
<dbReference type="GO" id="GO:0004519">
    <property type="term" value="F:endonuclease activity"/>
    <property type="evidence" value="ECO:0007669"/>
    <property type="project" value="UniProtKB-KW"/>
</dbReference>
<dbReference type="GO" id="GO:0001938">
    <property type="term" value="P:positive regulation of endothelial cell proliferation"/>
    <property type="evidence" value="ECO:0007669"/>
    <property type="project" value="Ensembl"/>
</dbReference>
<feature type="signal peptide" evidence="11">
    <location>
        <begin position="1"/>
        <end position="21"/>
    </location>
</feature>
<dbReference type="CDD" id="cd06265">
    <property type="entry name" value="RNase_A_canonical"/>
    <property type="match status" value="1"/>
</dbReference>
<dbReference type="HOGENOM" id="CLU_117006_3_1_1"/>
<dbReference type="Ensembl" id="ENSPSIT00000000734.1">
    <property type="protein sequence ID" value="ENSPSIP00000000734.1"/>
    <property type="gene ID" value="ENSPSIG00000000732.1"/>
</dbReference>
<dbReference type="GO" id="GO:0015629">
    <property type="term" value="C:actin cytoskeleton"/>
    <property type="evidence" value="ECO:0007669"/>
    <property type="project" value="Ensembl"/>
</dbReference>
<evidence type="ECO:0000256" key="11">
    <source>
        <dbReference type="RuleBase" id="RU000651"/>
    </source>
</evidence>
<dbReference type="GO" id="GO:0050714">
    <property type="term" value="P:positive regulation of protein secretion"/>
    <property type="evidence" value="ECO:0007669"/>
    <property type="project" value="Ensembl"/>
</dbReference>
<dbReference type="GeneTree" id="ENSGT00940000162981"/>
<evidence type="ECO:0000256" key="2">
    <source>
        <dbReference type="ARBA" id="ARBA00004613"/>
    </source>
</evidence>
<comment type="subcellular location">
    <subcellularLocation>
        <location evidence="1">Nucleus</location>
        <location evidence="1">Nucleolus</location>
    </subcellularLocation>
    <subcellularLocation>
        <location evidence="2">Secreted</location>
    </subcellularLocation>
</comment>
<dbReference type="InterPro" id="IPR036816">
    <property type="entry name" value="RNaseA-like_dom_sf"/>
</dbReference>
<dbReference type="GO" id="GO:0032311">
    <property type="term" value="C:angiogenin-PRI complex"/>
    <property type="evidence" value="ECO:0007669"/>
    <property type="project" value="Ensembl"/>
</dbReference>
<dbReference type="GO" id="GO:0048018">
    <property type="term" value="F:receptor ligand activity"/>
    <property type="evidence" value="ECO:0007669"/>
    <property type="project" value="Ensembl"/>
</dbReference>
<keyword evidence="9" id="KW-1015">Disulfide bond</keyword>
<evidence type="ECO:0000256" key="4">
    <source>
        <dbReference type="ARBA" id="ARBA00022525"/>
    </source>
</evidence>
<accession>K7EY74</accession>
<dbReference type="GO" id="GO:0019731">
    <property type="term" value="P:antibacterial humoral response"/>
    <property type="evidence" value="ECO:0007669"/>
    <property type="project" value="TreeGrafter"/>
</dbReference>
<dbReference type="GO" id="GO:0003676">
    <property type="term" value="F:nucleic acid binding"/>
    <property type="evidence" value="ECO:0007669"/>
    <property type="project" value="InterPro"/>
</dbReference>
<evidence type="ECO:0000256" key="3">
    <source>
        <dbReference type="ARBA" id="ARBA00005600"/>
    </source>
</evidence>
<evidence type="ECO:0000256" key="7">
    <source>
        <dbReference type="ARBA" id="ARBA00022759"/>
    </source>
</evidence>
<name>K7EY74_PELSI</name>
<evidence type="ECO:0000256" key="1">
    <source>
        <dbReference type="ARBA" id="ARBA00004604"/>
    </source>
</evidence>
<evidence type="ECO:0000256" key="6">
    <source>
        <dbReference type="ARBA" id="ARBA00022729"/>
    </source>
</evidence>
<protein>
    <submittedName>
        <fullName evidence="13">Angiogenin</fullName>
    </submittedName>
</protein>
<feature type="chain" id="PRO_5007750594" evidence="11">
    <location>
        <begin position="22"/>
        <end position="161"/>
    </location>
</feature>
<dbReference type="GO" id="GO:0006898">
    <property type="term" value="P:receptor-mediated endocytosis"/>
    <property type="evidence" value="ECO:0007669"/>
    <property type="project" value="Ensembl"/>
</dbReference>
<dbReference type="EMBL" id="AGCU01016458">
    <property type="status" value="NOT_ANNOTATED_CDS"/>
    <property type="molecule type" value="Genomic_DNA"/>
</dbReference>
<reference evidence="13" key="3">
    <citation type="submission" date="2025-08" db="UniProtKB">
        <authorList>
            <consortium name="Ensembl"/>
        </authorList>
    </citation>
    <scope>IDENTIFICATION</scope>
</reference>
<dbReference type="GO" id="GO:0043022">
    <property type="term" value="F:ribosome binding"/>
    <property type="evidence" value="ECO:0007669"/>
    <property type="project" value="Ensembl"/>
</dbReference>
<dbReference type="GO" id="GO:0045087">
    <property type="term" value="P:innate immune response"/>
    <property type="evidence" value="ECO:0007669"/>
    <property type="project" value="TreeGrafter"/>
</dbReference>
<reference evidence="14" key="1">
    <citation type="submission" date="2011-10" db="EMBL/GenBank/DDBJ databases">
        <authorList>
            <consortium name="Soft-shell Turtle Genome Consortium"/>
        </authorList>
    </citation>
    <scope>NUCLEOTIDE SEQUENCE [LARGE SCALE GENOMIC DNA]</scope>
    <source>
        <strain evidence="14">Daiwa-1</strain>
    </source>
</reference>
<dbReference type="InterPro" id="IPR023411">
    <property type="entry name" value="RNaseA_AS"/>
</dbReference>